<evidence type="ECO:0000313" key="11">
    <source>
        <dbReference type="Proteomes" id="UP000231901"/>
    </source>
</evidence>
<evidence type="ECO:0000313" key="10">
    <source>
        <dbReference type="EMBL" id="ATZ94006.1"/>
    </source>
</evidence>
<feature type="domain" description="Disulphide bond isomerase DsbC/G N-terminal" evidence="8">
    <location>
        <begin position="19"/>
        <end position="85"/>
    </location>
</feature>
<dbReference type="InterPro" id="IPR009094">
    <property type="entry name" value="DiS-bond_isomerase_DsbC/G_N_sf"/>
</dbReference>
<dbReference type="InterPro" id="IPR036249">
    <property type="entry name" value="Thioredoxin-like_sf"/>
</dbReference>
<dbReference type="OrthoDB" id="5298214at2"/>
<dbReference type="Gene3D" id="3.40.30.10">
    <property type="entry name" value="Glutaredoxin"/>
    <property type="match status" value="1"/>
</dbReference>
<dbReference type="InterPro" id="IPR018950">
    <property type="entry name" value="DiS-bond_isomerase_DsbC/G_N"/>
</dbReference>
<protein>
    <recommendedName>
        <fullName evidence="7">Thiol:disulfide interchange protein</fullName>
    </recommendedName>
</protein>
<proteinExistence type="inferred from homology"/>
<reference evidence="11" key="1">
    <citation type="journal article" date="2018" name="Genome Announc.">
        <title>Complete genome sequence of a Dickeya fangzhongdai type strain causing bleeding canker of pear tree trunks.</title>
        <authorList>
            <person name="Zhao Y."/>
            <person name="Tian Y."/>
            <person name="Li X."/>
            <person name="Hu B."/>
        </authorList>
    </citation>
    <scope>NUCLEOTIDE SEQUENCE [LARGE SCALE GENOMIC DNA]</scope>
    <source>
        <strain evidence="11">DSM 101947</strain>
    </source>
</reference>
<name>A0A2K8QKI0_9GAMM</name>
<dbReference type="KEGG" id="dfn:CVE23_08550"/>
<evidence type="ECO:0000256" key="5">
    <source>
        <dbReference type="ARBA" id="ARBA00023157"/>
    </source>
</evidence>
<dbReference type="PANTHER" id="PTHR35272:SF4">
    <property type="entry name" value="THIOL:DISULFIDE INTERCHANGE PROTEIN DSBG"/>
    <property type="match status" value="1"/>
</dbReference>
<sequence>MEYRYLLLSALLAAVSAQAEKPIPPAVKQFEKQGIKLIKPFSAPGGLQGWLGEYQKMGVTIYLTPDGKHAISGYMYDEKGNNLSEQLIEKTLYLPAGREMWKKLERAPWIAEGKTDAPRTIVVFADPFCPYCKQFWEMAKPWVESGKVQIRTLLVGIIRPDSGRYAAAILSAKDPAQAWRDFELSNGKTVPPFPESTPTVIVKKLQYNQQLLDELGANATPAIYYMNADNALQQVVGLPDEKQLADMMGK</sequence>
<evidence type="ECO:0000256" key="1">
    <source>
        <dbReference type="ARBA" id="ARBA00004418"/>
    </source>
</evidence>
<dbReference type="InterPro" id="IPR012336">
    <property type="entry name" value="Thioredoxin-like_fold"/>
</dbReference>
<evidence type="ECO:0000256" key="2">
    <source>
        <dbReference type="ARBA" id="ARBA00009813"/>
    </source>
</evidence>
<dbReference type="Pfam" id="PF10411">
    <property type="entry name" value="DsbC_N"/>
    <property type="match status" value="1"/>
</dbReference>
<dbReference type="RefSeq" id="WP_049855180.1">
    <property type="nucleotide sequence ID" value="NZ_BMJF01000001.1"/>
</dbReference>
<dbReference type="GeneID" id="66564382"/>
<dbReference type="InterPro" id="IPR033954">
    <property type="entry name" value="DiS-bond_Isoase_DsbC/G"/>
</dbReference>
<keyword evidence="3 7" id="KW-0732">Signal</keyword>
<dbReference type="Proteomes" id="UP000231901">
    <property type="component" value="Chromosome"/>
</dbReference>
<evidence type="ECO:0000259" key="8">
    <source>
        <dbReference type="Pfam" id="PF10411"/>
    </source>
</evidence>
<comment type="subcellular location">
    <subcellularLocation>
        <location evidence="1 7">Periplasm</location>
    </subcellularLocation>
</comment>
<keyword evidence="5" id="KW-1015">Disulfide bond</keyword>
<evidence type="ECO:0000256" key="3">
    <source>
        <dbReference type="ARBA" id="ARBA00022729"/>
    </source>
</evidence>
<keyword evidence="6 7" id="KW-0676">Redox-active center</keyword>
<dbReference type="InterPro" id="IPR051470">
    <property type="entry name" value="Thiol:disulfide_interchange"/>
</dbReference>
<dbReference type="AlphaFoldDB" id="A0A2K8QKI0"/>
<feature type="chain" id="PRO_5014494325" description="Thiol:disulfide interchange protein" evidence="7">
    <location>
        <begin position="20"/>
        <end position="250"/>
    </location>
</feature>
<dbReference type="Pfam" id="PF13098">
    <property type="entry name" value="Thioredoxin_2"/>
    <property type="match status" value="1"/>
</dbReference>
<comment type="function">
    <text evidence="7">Required for disulfide bond formation in some periplasmic proteins. Acts by transferring its disulfide bond to other proteins and is reduced in the process.</text>
</comment>
<dbReference type="Gene3D" id="3.10.450.70">
    <property type="entry name" value="Disulphide bond isomerase, DsbC/G, N-terminal"/>
    <property type="match status" value="1"/>
</dbReference>
<dbReference type="NCBIfam" id="NF008657">
    <property type="entry name" value="PRK11657.1"/>
    <property type="match status" value="1"/>
</dbReference>
<dbReference type="SUPFAM" id="SSF52833">
    <property type="entry name" value="Thioredoxin-like"/>
    <property type="match status" value="1"/>
</dbReference>
<feature type="domain" description="Thioredoxin-like fold" evidence="9">
    <location>
        <begin position="117"/>
        <end position="247"/>
    </location>
</feature>
<dbReference type="SUPFAM" id="SSF54423">
    <property type="entry name" value="DsbC/DsbG N-terminal domain-like"/>
    <property type="match status" value="1"/>
</dbReference>
<evidence type="ECO:0000256" key="6">
    <source>
        <dbReference type="ARBA" id="ARBA00023284"/>
    </source>
</evidence>
<evidence type="ECO:0000259" key="9">
    <source>
        <dbReference type="Pfam" id="PF13098"/>
    </source>
</evidence>
<dbReference type="PANTHER" id="PTHR35272">
    <property type="entry name" value="THIOL:DISULFIDE INTERCHANGE PROTEIN DSBC-RELATED"/>
    <property type="match status" value="1"/>
</dbReference>
<dbReference type="CDD" id="cd03020">
    <property type="entry name" value="DsbA_DsbC_DsbG"/>
    <property type="match status" value="1"/>
</dbReference>
<gene>
    <name evidence="10" type="ORF">CVE23_08550</name>
</gene>
<dbReference type="EMBL" id="CP025003">
    <property type="protein sequence ID" value="ATZ94006.1"/>
    <property type="molecule type" value="Genomic_DNA"/>
</dbReference>
<evidence type="ECO:0000256" key="4">
    <source>
        <dbReference type="ARBA" id="ARBA00022764"/>
    </source>
</evidence>
<organism evidence="10 11">
    <name type="scientific">Dickeya fangzhongdai</name>
    <dbReference type="NCBI Taxonomy" id="1778540"/>
    <lineage>
        <taxon>Bacteria</taxon>
        <taxon>Pseudomonadati</taxon>
        <taxon>Pseudomonadota</taxon>
        <taxon>Gammaproteobacteria</taxon>
        <taxon>Enterobacterales</taxon>
        <taxon>Pectobacteriaceae</taxon>
        <taxon>Dickeya</taxon>
    </lineage>
</organism>
<accession>A0A2K8QKI0</accession>
<evidence type="ECO:0000256" key="7">
    <source>
        <dbReference type="RuleBase" id="RU364038"/>
    </source>
</evidence>
<keyword evidence="11" id="KW-1185">Reference proteome</keyword>
<comment type="similarity">
    <text evidence="2 7">Belongs to the thioredoxin family. DsbC subfamily.</text>
</comment>
<feature type="signal peptide" evidence="7">
    <location>
        <begin position="1"/>
        <end position="19"/>
    </location>
</feature>
<keyword evidence="4 7" id="KW-0574">Periplasm</keyword>
<dbReference type="GO" id="GO:0042597">
    <property type="term" value="C:periplasmic space"/>
    <property type="evidence" value="ECO:0007669"/>
    <property type="project" value="UniProtKB-SubCell"/>
</dbReference>